<name>A0A6B2L7B7_9EUKA</name>
<proteinExistence type="predicted"/>
<feature type="compositionally biased region" description="Basic and acidic residues" evidence="1">
    <location>
        <begin position="1"/>
        <end position="10"/>
    </location>
</feature>
<dbReference type="AlphaFoldDB" id="A0A6B2L7B7"/>
<evidence type="ECO:0008006" key="3">
    <source>
        <dbReference type="Google" id="ProtNLM"/>
    </source>
</evidence>
<evidence type="ECO:0000313" key="2">
    <source>
        <dbReference type="EMBL" id="NDV32856.1"/>
    </source>
</evidence>
<feature type="region of interest" description="Disordered" evidence="1">
    <location>
        <begin position="1"/>
        <end position="149"/>
    </location>
</feature>
<reference evidence="2" key="1">
    <citation type="journal article" date="2020" name="J. Eukaryot. Microbiol.">
        <title>De novo Sequencing, Assembly and Annotation of the Transcriptome for the Free-Living Testate Amoeba Arcella intermedia.</title>
        <authorList>
            <person name="Ribeiro G.M."/>
            <person name="Porfirio-Sousa A.L."/>
            <person name="Maurer-Alcala X.X."/>
            <person name="Katz L.A."/>
            <person name="Lahr D.J.G."/>
        </authorList>
    </citation>
    <scope>NUCLEOTIDE SEQUENCE</scope>
</reference>
<evidence type="ECO:0000256" key="1">
    <source>
        <dbReference type="SAM" id="MobiDB-lite"/>
    </source>
</evidence>
<feature type="compositionally biased region" description="Acidic residues" evidence="1">
    <location>
        <begin position="140"/>
        <end position="149"/>
    </location>
</feature>
<dbReference type="EMBL" id="GIBP01003887">
    <property type="protein sequence ID" value="NDV32856.1"/>
    <property type="molecule type" value="Transcribed_RNA"/>
</dbReference>
<feature type="compositionally biased region" description="Polar residues" evidence="1">
    <location>
        <begin position="13"/>
        <end position="28"/>
    </location>
</feature>
<feature type="compositionally biased region" description="Polar residues" evidence="1">
    <location>
        <begin position="71"/>
        <end position="83"/>
    </location>
</feature>
<dbReference type="PANTHER" id="PTHR35866">
    <property type="entry name" value="PUTATIVE-RELATED"/>
    <property type="match status" value="1"/>
</dbReference>
<sequence length="367" mass="41206">MKSLPKEPIHKQPPQSTAPQKQSLQSKTPQKHPNSKTPEKQSKTSENLSVKSKKPENLSVKSKTSEKQETPQKQSGQLKNSQKPIPAKTSKKQPYDSKAPQSQSTPSKTSKKTRLAKTLKKSKKAKKSVPLKTLQKSKESEDEEKEEDMMEFELSITDVLREYVDGEPPEMQQNVAIAVLDTKKHFLEVQKSMSLVEHAQYVHSLIDQNLKEDTIKNKDNISCKKGCNWCCQQMVFITSSEAELLVNRMKEKGIQTEDIKHLKAQSLYGEENVDEFWALPTEKSSCVFLKGGLCSVYEDRPSPCRTFQVSSHPSQCAKNGPGIIDKVISVGSEIISSASIGMPNQKSGPLPRMVLEELEKQNLIQEE</sequence>
<organism evidence="2">
    <name type="scientific">Arcella intermedia</name>
    <dbReference type="NCBI Taxonomy" id="1963864"/>
    <lineage>
        <taxon>Eukaryota</taxon>
        <taxon>Amoebozoa</taxon>
        <taxon>Tubulinea</taxon>
        <taxon>Elardia</taxon>
        <taxon>Arcellinida</taxon>
        <taxon>Sphaerothecina</taxon>
        <taxon>Arcellidae</taxon>
        <taxon>Arcella</taxon>
    </lineage>
</organism>
<accession>A0A6B2L7B7</accession>
<protein>
    <recommendedName>
        <fullName evidence="3">YkgJ family cysteine cluster protein</fullName>
    </recommendedName>
</protein>
<dbReference type="InterPro" id="IPR005358">
    <property type="entry name" value="Puta_zinc/iron-chelating_dom"/>
</dbReference>
<feature type="compositionally biased region" description="Basic residues" evidence="1">
    <location>
        <begin position="109"/>
        <end position="129"/>
    </location>
</feature>
<dbReference type="Pfam" id="PF03692">
    <property type="entry name" value="CxxCxxCC"/>
    <property type="match status" value="1"/>
</dbReference>
<dbReference type="PANTHER" id="PTHR35866:SF1">
    <property type="entry name" value="YKGJ FAMILY CYSTEINE CLUSTER PROTEIN"/>
    <property type="match status" value="1"/>
</dbReference>